<dbReference type="Gene3D" id="3.20.20.70">
    <property type="entry name" value="Aldolase class I"/>
    <property type="match status" value="1"/>
</dbReference>
<dbReference type="Proteomes" id="UP001054801">
    <property type="component" value="Chromosome"/>
</dbReference>
<dbReference type="RefSeq" id="WP_236501702.1">
    <property type="nucleotide sequence ID" value="NZ_CP091244.1"/>
</dbReference>
<sequence>MSIDNTTGIPLPDPLADSPQLPVIRYWRTLADAPFTETVFINAATSLLTADVDLSHATVILPTGGEAEARDWLGSGAERILFTDAAVKDTTLVSRMAAELGEGKVGVWLPVKRMGISWVLDKTSNADFSCMTPSCGKPSWEVLLTDGKRTGIDADWWSRQMLQQGATCILISADYTDTHDHNIAAELVEKHGEPLWLSPLSQTGVEWKVEDWQQYANARQIVMPPPVEEAGEENV</sequence>
<accession>A0ABY3T711</accession>
<organism evidence="1 2">
    <name type="scientific">Thiothrix winogradskyi</name>
    <dbReference type="NCBI Taxonomy" id="96472"/>
    <lineage>
        <taxon>Bacteria</taxon>
        <taxon>Pseudomonadati</taxon>
        <taxon>Pseudomonadota</taxon>
        <taxon>Gammaproteobacteria</taxon>
        <taxon>Thiotrichales</taxon>
        <taxon>Thiotrichaceae</taxon>
        <taxon>Thiothrix</taxon>
    </lineage>
</organism>
<evidence type="ECO:0000313" key="2">
    <source>
        <dbReference type="Proteomes" id="UP001054801"/>
    </source>
</evidence>
<protein>
    <submittedName>
        <fullName evidence="1">HisA/HisF-related TIM barrel protein</fullName>
    </submittedName>
</protein>
<evidence type="ECO:0000313" key="1">
    <source>
        <dbReference type="EMBL" id="UJS26325.1"/>
    </source>
</evidence>
<gene>
    <name evidence="1" type="ORF">L2Y54_09875</name>
</gene>
<dbReference type="EMBL" id="CP091244">
    <property type="protein sequence ID" value="UJS26325.1"/>
    <property type="molecule type" value="Genomic_DNA"/>
</dbReference>
<proteinExistence type="predicted"/>
<dbReference type="InterPro" id="IPR011060">
    <property type="entry name" value="RibuloseP-bd_barrel"/>
</dbReference>
<keyword evidence="2" id="KW-1185">Reference proteome</keyword>
<dbReference type="SUPFAM" id="SSF51366">
    <property type="entry name" value="Ribulose-phoshate binding barrel"/>
    <property type="match status" value="1"/>
</dbReference>
<dbReference type="InterPro" id="IPR013785">
    <property type="entry name" value="Aldolase_TIM"/>
</dbReference>
<name>A0ABY3T711_9GAMM</name>
<reference evidence="1" key="1">
    <citation type="journal article" date="2022" name="Microorganisms">
        <title>Two New Species of Filamentous Sulfur Bacteria of the Genus Thiothrix, Thiothrix winogradskyi sp. nov. and 'Candidatus Thiothrix sulfatifontis' sp. nov.</title>
        <authorList>
            <person name="Ravin N.V."/>
            <person name="Rossetti S."/>
            <person name="Beletsky A.V."/>
            <person name="Kadnikov V.V."/>
            <person name="Rudenko T.S."/>
            <person name="Smolyakov D.D."/>
            <person name="Moskvitina M.I."/>
            <person name="Gureeva M.V."/>
            <person name="Mardanov A.V."/>
            <person name="Grabovich M.Y."/>
        </authorList>
    </citation>
    <scope>NUCLEOTIDE SEQUENCE</scope>
    <source>
        <strain evidence="1">CT3</strain>
    </source>
</reference>